<comment type="caution">
    <text evidence="2">The sequence shown here is derived from an EMBL/GenBank/DDBJ whole genome shotgun (WGS) entry which is preliminary data.</text>
</comment>
<keyword evidence="3" id="KW-1185">Reference proteome</keyword>
<feature type="transmembrane region" description="Helical" evidence="1">
    <location>
        <begin position="85"/>
        <end position="110"/>
    </location>
</feature>
<dbReference type="AlphaFoldDB" id="K6PQ81"/>
<protein>
    <submittedName>
        <fullName evidence="2">Uncharacterized protein</fullName>
    </submittedName>
</protein>
<keyword evidence="1" id="KW-0472">Membrane</keyword>
<proteinExistence type="predicted"/>
<evidence type="ECO:0000313" key="2">
    <source>
        <dbReference type="EMBL" id="EKP95087.1"/>
    </source>
</evidence>
<accession>K6PQ81</accession>
<dbReference type="HOGENOM" id="CLU_2157200_0_0_9"/>
<dbReference type="EMBL" id="AENY02000002">
    <property type="protein sequence ID" value="EKP95087.1"/>
    <property type="molecule type" value="Genomic_DNA"/>
</dbReference>
<name>K6PQ81_9FIRM</name>
<dbReference type="RefSeq" id="WP_006903091.1">
    <property type="nucleotide sequence ID" value="NZ_JH976535.1"/>
</dbReference>
<feature type="transmembrane region" description="Helical" evidence="1">
    <location>
        <begin position="61"/>
        <end position="78"/>
    </location>
</feature>
<dbReference type="OrthoDB" id="104711at2"/>
<keyword evidence="1" id="KW-1133">Transmembrane helix</keyword>
<organism evidence="2 3">
    <name type="scientific">Thermaerobacter subterraneus DSM 13965</name>
    <dbReference type="NCBI Taxonomy" id="867903"/>
    <lineage>
        <taxon>Bacteria</taxon>
        <taxon>Bacillati</taxon>
        <taxon>Bacillota</taxon>
        <taxon>Clostridia</taxon>
        <taxon>Eubacteriales</taxon>
        <taxon>Clostridiales Family XVII. Incertae Sedis</taxon>
        <taxon>Thermaerobacter</taxon>
    </lineage>
</organism>
<keyword evidence="1" id="KW-0812">Transmembrane</keyword>
<feature type="transmembrane region" description="Helical" evidence="1">
    <location>
        <begin position="38"/>
        <end position="55"/>
    </location>
</feature>
<dbReference type="Proteomes" id="UP000005710">
    <property type="component" value="Unassembled WGS sequence"/>
</dbReference>
<reference evidence="2" key="1">
    <citation type="submission" date="2010-10" db="EMBL/GenBank/DDBJ databases">
        <authorList>
            <consortium name="US DOE Joint Genome Institute (JGI-PGF)"/>
            <person name="Lucas S."/>
            <person name="Copeland A."/>
            <person name="Lapidus A."/>
            <person name="Bruce D."/>
            <person name="Goodwin L."/>
            <person name="Pitluck S."/>
            <person name="Kyrpides N."/>
            <person name="Mavromatis K."/>
            <person name="Detter J.C."/>
            <person name="Han C."/>
            <person name="Land M."/>
            <person name="Hauser L."/>
            <person name="Markowitz V."/>
            <person name="Cheng J.-F."/>
            <person name="Hugenholtz P."/>
            <person name="Woyke T."/>
            <person name="Wu D."/>
            <person name="Pukall R."/>
            <person name="Wahrenburg C."/>
            <person name="Brambilla E."/>
            <person name="Klenk H.-P."/>
            <person name="Eisen J.A."/>
        </authorList>
    </citation>
    <scope>NUCLEOTIDE SEQUENCE [LARGE SCALE GENOMIC DNA]</scope>
    <source>
        <strain evidence="2">DSM 13965</strain>
    </source>
</reference>
<evidence type="ECO:0000313" key="3">
    <source>
        <dbReference type="Proteomes" id="UP000005710"/>
    </source>
</evidence>
<gene>
    <name evidence="2" type="ORF">ThesuDRAFT_00816</name>
</gene>
<sequence>MTWAALGSLLAGTLLGIPAWIVSIGSAIAGWVTRRAGWVYAAALFAIGPLCYFALTPRFQYVAPVGILLAIAAIVVLRRKGDIRVAAALAALPLALILLTMGANGVVTLVR</sequence>
<feature type="transmembrane region" description="Helical" evidence="1">
    <location>
        <begin position="6"/>
        <end position="31"/>
    </location>
</feature>
<reference evidence="2" key="2">
    <citation type="submission" date="2012-10" db="EMBL/GenBank/DDBJ databases">
        <title>Improved high-quality draft of Thermaerobacter subterraneus C21, DSM 13965.</title>
        <authorList>
            <consortium name="DOE Joint Genome Institute"/>
            <person name="Eisen J."/>
            <person name="Huntemann M."/>
            <person name="Wei C.-L."/>
            <person name="Han J."/>
            <person name="Detter J.C."/>
            <person name="Han C."/>
            <person name="Tapia R."/>
            <person name="Chen A."/>
            <person name="Kyrpides N."/>
            <person name="Mavromatis K."/>
            <person name="Markowitz V."/>
            <person name="Szeto E."/>
            <person name="Ivanova N."/>
            <person name="Mikhailova N."/>
            <person name="Ovchinnikova G."/>
            <person name="Pagani I."/>
            <person name="Pati A."/>
            <person name="Goodwin L."/>
            <person name="Nordberg H.P."/>
            <person name="Cantor M.N."/>
            <person name="Hua S.X."/>
            <person name="Woyke T."/>
            <person name="Eisen J."/>
            <person name="Klenk H.-P."/>
        </authorList>
    </citation>
    <scope>NUCLEOTIDE SEQUENCE [LARGE SCALE GENOMIC DNA]</scope>
    <source>
        <strain evidence="2">DSM 13965</strain>
    </source>
</reference>
<evidence type="ECO:0000256" key="1">
    <source>
        <dbReference type="SAM" id="Phobius"/>
    </source>
</evidence>